<feature type="transmembrane region" description="Helical" evidence="12">
    <location>
        <begin position="298"/>
        <end position="321"/>
    </location>
</feature>
<evidence type="ECO:0000256" key="9">
    <source>
        <dbReference type="ARBA" id="ARBA00022989"/>
    </source>
</evidence>
<sequence>MNLKIVNNAIGRLLQVLALLMLVPLIVAFIYNETLNDKLNFIIPIIIAVILGSVMVKFGSEKGHIYTREAMFTTAFCWVLYSVIGAIPLFLTESNFPRFIDAFFEMASGFTTCGASVAADVELLPNSILFWRSFSHLIGGMGILVFTLAILPKAHNESTNLMQAEVPGPTFGKIMPRLSQTARVLYIIYLSMTAITTIFLLFGGMNLFDSLIFAFGTAGTGGFANYGLSVGHYDSRYIEIVLGIAMLMFGINFNLYYFAIFKSIKESFKSEELHWYLGIIGLSSLLIFINIAPMSDDLYYSGVNSFFTVSSIITTTGYVTADFGQWPMFARNILILLMFIGGCAGSTGGGMKVSRIVILIKSAINHIKQTINPMRVTVTKLDHKKIDDEVEESVLKYLVIYIILFIIFMLFITLDTHDLESAFVAVATTFNNIGPGLGVLGPMNNFMDMTYLSKFVLTLAMLFGRLELYPMILLFSPATYKNLKNK</sequence>
<keyword evidence="5" id="KW-0997">Cell inner membrane</keyword>
<dbReference type="EMBL" id="JBGMEI010000006">
    <property type="protein sequence ID" value="MFO3665728.1"/>
    <property type="molecule type" value="Genomic_DNA"/>
</dbReference>
<organism evidence="13 14">
    <name type="scientific">Anaerococcus martiniensis</name>
    <dbReference type="NCBI Taxonomy" id="3115615"/>
    <lineage>
        <taxon>Bacteria</taxon>
        <taxon>Bacillati</taxon>
        <taxon>Bacillota</taxon>
        <taxon>Tissierellia</taxon>
        <taxon>Tissierellales</taxon>
        <taxon>Peptoniphilaceae</taxon>
        <taxon>Anaerococcus</taxon>
    </lineage>
</organism>
<dbReference type="InterPro" id="IPR004772">
    <property type="entry name" value="TrkH"/>
</dbReference>
<feature type="transmembrane region" description="Helical" evidence="12">
    <location>
        <begin position="184"/>
        <end position="205"/>
    </location>
</feature>
<evidence type="ECO:0000256" key="4">
    <source>
        <dbReference type="ARBA" id="ARBA00022475"/>
    </source>
</evidence>
<feature type="transmembrane region" description="Helical" evidence="12">
    <location>
        <begin position="38"/>
        <end position="58"/>
    </location>
</feature>
<evidence type="ECO:0000256" key="1">
    <source>
        <dbReference type="ARBA" id="ARBA00004429"/>
    </source>
</evidence>
<protein>
    <submittedName>
        <fullName evidence="13">TrkH family potassium uptake protein</fullName>
    </submittedName>
</protein>
<feature type="transmembrane region" description="Helical" evidence="12">
    <location>
        <begin position="394"/>
        <end position="414"/>
    </location>
</feature>
<evidence type="ECO:0000313" key="13">
    <source>
        <dbReference type="EMBL" id="MFO3665728.1"/>
    </source>
</evidence>
<dbReference type="PANTHER" id="PTHR32024:SF2">
    <property type="entry name" value="TRK SYSTEM POTASSIUM UPTAKE PROTEIN TRKG-RELATED"/>
    <property type="match status" value="1"/>
</dbReference>
<feature type="transmembrane region" description="Helical" evidence="12">
    <location>
        <begin position="129"/>
        <end position="151"/>
    </location>
</feature>
<dbReference type="Proteomes" id="UP001637996">
    <property type="component" value="Unassembled WGS sequence"/>
</dbReference>
<comment type="caution">
    <text evidence="13">The sequence shown here is derived from an EMBL/GenBank/DDBJ whole genome shotgun (WGS) entry which is preliminary data.</text>
</comment>
<gene>
    <name evidence="13" type="ORF">ACCQ41_05660</name>
</gene>
<evidence type="ECO:0000256" key="7">
    <source>
        <dbReference type="ARBA" id="ARBA00022692"/>
    </source>
</evidence>
<keyword evidence="7 12" id="KW-0812">Transmembrane</keyword>
<feature type="transmembrane region" description="Helical" evidence="12">
    <location>
        <begin position="12"/>
        <end position="32"/>
    </location>
</feature>
<dbReference type="InterPro" id="IPR003445">
    <property type="entry name" value="Cat_transpt"/>
</dbReference>
<dbReference type="Pfam" id="PF02386">
    <property type="entry name" value="TrkH"/>
    <property type="match status" value="2"/>
</dbReference>
<feature type="transmembrane region" description="Helical" evidence="12">
    <location>
        <begin position="211"/>
        <end position="228"/>
    </location>
</feature>
<dbReference type="PIRSF" id="PIRSF006247">
    <property type="entry name" value="TrkH"/>
    <property type="match status" value="1"/>
</dbReference>
<feature type="transmembrane region" description="Helical" evidence="12">
    <location>
        <begin position="333"/>
        <end position="351"/>
    </location>
</feature>
<comment type="subcellular location">
    <subcellularLocation>
        <location evidence="1">Cell inner membrane</location>
        <topology evidence="1">Multi-pass membrane protein</topology>
    </subcellularLocation>
</comment>
<evidence type="ECO:0000313" key="14">
    <source>
        <dbReference type="Proteomes" id="UP001637996"/>
    </source>
</evidence>
<evidence type="ECO:0000256" key="10">
    <source>
        <dbReference type="ARBA" id="ARBA00023065"/>
    </source>
</evidence>
<evidence type="ECO:0000256" key="12">
    <source>
        <dbReference type="SAM" id="Phobius"/>
    </source>
</evidence>
<keyword evidence="10" id="KW-0406">Ion transport</keyword>
<evidence type="ECO:0000256" key="5">
    <source>
        <dbReference type="ARBA" id="ARBA00022519"/>
    </source>
</evidence>
<evidence type="ECO:0000256" key="6">
    <source>
        <dbReference type="ARBA" id="ARBA00022538"/>
    </source>
</evidence>
<dbReference type="PANTHER" id="PTHR32024">
    <property type="entry name" value="TRK SYSTEM POTASSIUM UPTAKE PROTEIN TRKG-RELATED"/>
    <property type="match status" value="1"/>
</dbReference>
<feature type="transmembrane region" description="Helical" evidence="12">
    <location>
        <begin position="70"/>
        <end position="91"/>
    </location>
</feature>
<evidence type="ECO:0000256" key="2">
    <source>
        <dbReference type="ARBA" id="ARBA00009137"/>
    </source>
</evidence>
<keyword evidence="4" id="KW-1003">Cell membrane</keyword>
<keyword evidence="11 12" id="KW-0472">Membrane</keyword>
<feature type="transmembrane region" description="Helical" evidence="12">
    <location>
        <begin position="455"/>
        <end position="476"/>
    </location>
</feature>
<dbReference type="RefSeq" id="WP_410031412.1">
    <property type="nucleotide sequence ID" value="NZ_JBGMEI010000006.1"/>
</dbReference>
<feature type="transmembrane region" description="Helical" evidence="12">
    <location>
        <begin position="240"/>
        <end position="261"/>
    </location>
</feature>
<keyword evidence="9 12" id="KW-1133">Transmembrane helix</keyword>
<evidence type="ECO:0000256" key="11">
    <source>
        <dbReference type="ARBA" id="ARBA00023136"/>
    </source>
</evidence>
<keyword evidence="6" id="KW-0633">Potassium transport</keyword>
<comment type="similarity">
    <text evidence="2">Belongs to the TrkH potassium transport family.</text>
</comment>
<proteinExistence type="inferred from homology"/>
<keyword evidence="8" id="KW-0630">Potassium</keyword>
<evidence type="ECO:0000256" key="3">
    <source>
        <dbReference type="ARBA" id="ARBA00022448"/>
    </source>
</evidence>
<accession>A0ABW9MA16</accession>
<keyword evidence="3" id="KW-0813">Transport</keyword>
<evidence type="ECO:0000256" key="8">
    <source>
        <dbReference type="ARBA" id="ARBA00022958"/>
    </source>
</evidence>
<feature type="transmembrane region" description="Helical" evidence="12">
    <location>
        <begin position="273"/>
        <end position="291"/>
    </location>
</feature>
<keyword evidence="14" id="KW-1185">Reference proteome</keyword>
<name>A0ABW9MA16_9FIRM</name>
<reference evidence="13 14" key="1">
    <citation type="journal article" date="2025" name="Anaerobe">
        <title>Description of Anaerococcus kampingiae sp. nov., Anaerococcus groningensis sp. nov., Anaerococcus martiniensis sp. nov., and Anaerococcus cruorum sp. nov., isolated from human clinical specimens.</title>
        <authorList>
            <person name="Boiten K.E."/>
            <person name="Meijer J."/>
            <person name="van Wezel E.M."/>
            <person name="Veloo A.C.M."/>
        </authorList>
    </citation>
    <scope>NUCLEOTIDE SEQUENCE [LARGE SCALE GENOMIC DNA]</scope>
    <source>
        <strain evidence="13 14">ENR0831</strain>
    </source>
</reference>